<dbReference type="EMBL" id="CP032364">
    <property type="protein sequence ID" value="AYA99314.1"/>
    <property type="molecule type" value="Genomic_DNA"/>
</dbReference>
<organism evidence="9 11">
    <name type="scientific">Lachnoanaerobaculum umeaense</name>
    <dbReference type="NCBI Taxonomy" id="617123"/>
    <lineage>
        <taxon>Bacteria</taxon>
        <taxon>Bacillati</taxon>
        <taxon>Bacillota</taxon>
        <taxon>Clostridia</taxon>
        <taxon>Lachnospirales</taxon>
        <taxon>Lachnospiraceae</taxon>
        <taxon>Lachnoanaerobaculum</taxon>
    </lineage>
</organism>
<accession>A0A385PY15</accession>
<dbReference type="InterPro" id="IPR028259">
    <property type="entry name" value="AP2-like_int_N"/>
</dbReference>
<dbReference type="Pfam" id="PF14659">
    <property type="entry name" value="Phage_int_SAM_3"/>
    <property type="match status" value="1"/>
</dbReference>
<keyword evidence="4 6" id="KW-0238">DNA-binding</keyword>
<dbReference type="InterPro" id="IPR004107">
    <property type="entry name" value="Integrase_SAM-like_N"/>
</dbReference>
<dbReference type="PANTHER" id="PTHR30349:SF64">
    <property type="entry name" value="PROPHAGE INTEGRASE INTD-RELATED"/>
    <property type="match status" value="1"/>
</dbReference>
<dbReference type="Pfam" id="PF00589">
    <property type="entry name" value="Phage_integrase"/>
    <property type="match status" value="1"/>
</dbReference>
<dbReference type="Gene3D" id="1.10.150.130">
    <property type="match status" value="1"/>
</dbReference>
<evidence type="ECO:0000256" key="6">
    <source>
        <dbReference type="PROSITE-ProRule" id="PRU01248"/>
    </source>
</evidence>
<name>A0A385PY15_9FIRM</name>
<dbReference type="PROSITE" id="PS51900">
    <property type="entry name" value="CB"/>
    <property type="match status" value="1"/>
</dbReference>
<keyword evidence="11" id="KW-1185">Reference proteome</keyword>
<evidence type="ECO:0000256" key="4">
    <source>
        <dbReference type="ARBA" id="ARBA00023125"/>
    </source>
</evidence>
<evidence type="ECO:0000256" key="5">
    <source>
        <dbReference type="ARBA" id="ARBA00023172"/>
    </source>
</evidence>
<dbReference type="InterPro" id="IPR002104">
    <property type="entry name" value="Integrase_catalytic"/>
</dbReference>
<dbReference type="InterPro" id="IPR050090">
    <property type="entry name" value="Tyrosine_recombinase_XerCD"/>
</dbReference>
<dbReference type="Gene3D" id="1.10.443.10">
    <property type="entry name" value="Intergrase catalytic core"/>
    <property type="match status" value="1"/>
</dbReference>
<dbReference type="Pfam" id="PF14657">
    <property type="entry name" value="Arm-DNA-bind_4"/>
    <property type="match status" value="1"/>
</dbReference>
<dbReference type="InterPro" id="IPR011010">
    <property type="entry name" value="DNA_brk_join_enz"/>
</dbReference>
<dbReference type="CDD" id="cd01189">
    <property type="entry name" value="INT_ICEBs1_C_like"/>
    <property type="match status" value="1"/>
</dbReference>
<evidence type="ECO:0000259" key="8">
    <source>
        <dbReference type="PROSITE" id="PS51900"/>
    </source>
</evidence>
<dbReference type="KEGG" id="lua:D4A81_04805"/>
<dbReference type="InterPro" id="IPR044068">
    <property type="entry name" value="CB"/>
</dbReference>
<dbReference type="Proteomes" id="UP000265562">
    <property type="component" value="Chromosome"/>
</dbReference>
<reference evidence="9 11" key="1">
    <citation type="submission" date="2018-09" db="EMBL/GenBank/DDBJ databases">
        <title>Genome sequencing of Lachnoanaerobaculum umeaense DSM 23576.</title>
        <authorList>
            <person name="Kook J.-K."/>
            <person name="Park S.-N."/>
            <person name="Lim Y.K."/>
        </authorList>
    </citation>
    <scope>NUCLEOTIDE SEQUENCE [LARGE SCALE GENOMIC DNA]</scope>
    <source>
        <strain evidence="9">DSM 23576</strain>
        <strain evidence="11">DSM 23576 \ CCUG 58757</strain>
    </source>
</reference>
<dbReference type="GO" id="GO:0015074">
    <property type="term" value="P:DNA integration"/>
    <property type="evidence" value="ECO:0007669"/>
    <property type="project" value="UniProtKB-KW"/>
</dbReference>
<dbReference type="KEGG" id="lua:D4A81_02375"/>
<dbReference type="GO" id="GO:0006310">
    <property type="term" value="P:DNA recombination"/>
    <property type="evidence" value="ECO:0007669"/>
    <property type="project" value="UniProtKB-KW"/>
</dbReference>
<feature type="domain" description="Tyr recombinase" evidence="7">
    <location>
        <begin position="164"/>
        <end position="347"/>
    </location>
</feature>
<dbReference type="OrthoDB" id="111144at2"/>
<comment type="similarity">
    <text evidence="2">Belongs to the 'phage' integrase family.</text>
</comment>
<evidence type="ECO:0000313" key="10">
    <source>
        <dbReference type="EMBL" id="AYA99314.1"/>
    </source>
</evidence>
<feature type="domain" description="Core-binding (CB)" evidence="8">
    <location>
        <begin position="57"/>
        <end position="142"/>
    </location>
</feature>
<keyword evidence="5" id="KW-0233">DNA recombination</keyword>
<dbReference type="InterPro" id="IPR013762">
    <property type="entry name" value="Integrase-like_cat_sf"/>
</dbReference>
<dbReference type="GO" id="GO:0003677">
    <property type="term" value="F:DNA binding"/>
    <property type="evidence" value="ECO:0007669"/>
    <property type="project" value="UniProtKB-UniRule"/>
</dbReference>
<dbReference type="PROSITE" id="PS51898">
    <property type="entry name" value="TYR_RECOMBINASE"/>
    <property type="match status" value="1"/>
</dbReference>
<evidence type="ECO:0000313" key="11">
    <source>
        <dbReference type="Proteomes" id="UP000265562"/>
    </source>
</evidence>
<dbReference type="AlphaFoldDB" id="A0A385PY15"/>
<dbReference type="EMBL" id="CP032364">
    <property type="protein sequence ID" value="AYA98872.1"/>
    <property type="molecule type" value="Genomic_DNA"/>
</dbReference>
<protein>
    <submittedName>
        <fullName evidence="9">Site-specific integrase</fullName>
    </submittedName>
</protein>
<proteinExistence type="inferred from homology"/>
<dbReference type="PANTHER" id="PTHR30349">
    <property type="entry name" value="PHAGE INTEGRASE-RELATED"/>
    <property type="match status" value="1"/>
</dbReference>
<sequence length="352" mass="40843">MPVYKDNNKKGSWFVSCYYKDYLGHKKQKVKRGFTTKKEAQSWERDFLEHYSNQPTILFKTLLDVYLEDYKAKYKLSSYYIKEKNIHSHILPYFGETQINDITPNMIREWLNNLQPKQGDTLSTETKNGILRNLSAILSYACKYYGLGSNPCKLVDALKDNTKKEKIFLTLEQYKAFKSNITDIRDKVIFDLLFFAGLRRGELMALTFGDVDIDNKLLHISKTKGYAAGSYVTTTPKTKSSNRVVTLPSFLIDEIKEYKEHCLDTDATASLLNIRKESIEYKKDKYLKLAGLPHMRIHDFRHSHVALLVEIGENPLLIANRLGHSDIKMTLNTYAHLYPNKQKELAQKLENL</sequence>
<evidence type="ECO:0000256" key="2">
    <source>
        <dbReference type="ARBA" id="ARBA00008857"/>
    </source>
</evidence>
<evidence type="ECO:0000259" key="7">
    <source>
        <dbReference type="PROSITE" id="PS51898"/>
    </source>
</evidence>
<evidence type="ECO:0000313" key="9">
    <source>
        <dbReference type="EMBL" id="AYA98872.1"/>
    </source>
</evidence>
<gene>
    <name evidence="9" type="ORF">D4A81_02375</name>
    <name evidence="10" type="ORF">D4A81_04805</name>
</gene>
<dbReference type="SUPFAM" id="SSF56349">
    <property type="entry name" value="DNA breaking-rejoining enzymes"/>
    <property type="match status" value="1"/>
</dbReference>
<evidence type="ECO:0000256" key="1">
    <source>
        <dbReference type="ARBA" id="ARBA00003283"/>
    </source>
</evidence>
<comment type="function">
    <text evidence="1">Site-specific tyrosine recombinase, which acts by catalyzing the cutting and rejoining of the recombining DNA molecules.</text>
</comment>
<evidence type="ECO:0000256" key="3">
    <source>
        <dbReference type="ARBA" id="ARBA00022908"/>
    </source>
</evidence>
<keyword evidence="3" id="KW-0229">DNA integration</keyword>
<dbReference type="InterPro" id="IPR010998">
    <property type="entry name" value="Integrase_recombinase_N"/>
</dbReference>
<dbReference type="RefSeq" id="WP_111526138.1">
    <property type="nucleotide sequence ID" value="NZ_CP032364.1"/>
</dbReference>